<reference evidence="1" key="1">
    <citation type="submission" date="2020-08" db="EMBL/GenBank/DDBJ databases">
        <title>Multicomponent nature underlies the extraordinary mechanical properties of spider dragline silk.</title>
        <authorList>
            <person name="Kono N."/>
            <person name="Nakamura H."/>
            <person name="Mori M."/>
            <person name="Yoshida Y."/>
            <person name="Ohtoshi R."/>
            <person name="Malay A.D."/>
            <person name="Moran D.A.P."/>
            <person name="Tomita M."/>
            <person name="Numata K."/>
            <person name="Arakawa K."/>
        </authorList>
    </citation>
    <scope>NUCLEOTIDE SEQUENCE</scope>
</reference>
<gene>
    <name evidence="1" type="primary">AVEN_155635_1</name>
    <name evidence="1" type="ORF">TNIN_454381</name>
</gene>
<protein>
    <submittedName>
        <fullName evidence="1">Integrase catalytic domain-containing protein</fullName>
    </submittedName>
</protein>
<dbReference type="Proteomes" id="UP000886998">
    <property type="component" value="Unassembled WGS sequence"/>
</dbReference>
<evidence type="ECO:0000313" key="1">
    <source>
        <dbReference type="EMBL" id="GFS63658.1"/>
    </source>
</evidence>
<name>A0A8X6IXJ2_9ARAC</name>
<keyword evidence="2" id="KW-1185">Reference proteome</keyword>
<sequence>MGIISITENDPVDSSSHLHGHYLPHRPVVKQHGTTKIRPVFNASARQVGHPSFNQCLESGPNLLELIPNLLRFIEHKYGIVADIEKKAFYK</sequence>
<organism evidence="1 2">
    <name type="scientific">Trichonephila inaurata madagascariensis</name>
    <dbReference type="NCBI Taxonomy" id="2747483"/>
    <lineage>
        <taxon>Eukaryota</taxon>
        <taxon>Metazoa</taxon>
        <taxon>Ecdysozoa</taxon>
        <taxon>Arthropoda</taxon>
        <taxon>Chelicerata</taxon>
        <taxon>Arachnida</taxon>
        <taxon>Araneae</taxon>
        <taxon>Araneomorphae</taxon>
        <taxon>Entelegynae</taxon>
        <taxon>Araneoidea</taxon>
        <taxon>Nephilidae</taxon>
        <taxon>Trichonephila</taxon>
        <taxon>Trichonephila inaurata</taxon>
    </lineage>
</organism>
<comment type="caution">
    <text evidence="1">The sequence shown here is derived from an EMBL/GenBank/DDBJ whole genome shotgun (WGS) entry which is preliminary data.</text>
</comment>
<dbReference type="AlphaFoldDB" id="A0A8X6IXJ2"/>
<dbReference type="EMBL" id="BMAV01027936">
    <property type="protein sequence ID" value="GFS63658.1"/>
    <property type="molecule type" value="Genomic_DNA"/>
</dbReference>
<dbReference type="OrthoDB" id="6435878at2759"/>
<proteinExistence type="predicted"/>
<evidence type="ECO:0000313" key="2">
    <source>
        <dbReference type="Proteomes" id="UP000886998"/>
    </source>
</evidence>
<accession>A0A8X6IXJ2</accession>